<dbReference type="SUPFAM" id="SSF64153">
    <property type="entry name" value="YjeF N-terminal domain-like"/>
    <property type="match status" value="1"/>
</dbReference>
<dbReference type="GO" id="GO:0052856">
    <property type="term" value="F:NAD(P)HX epimerase activity"/>
    <property type="evidence" value="ECO:0007669"/>
    <property type="project" value="UniProtKB-UniRule"/>
</dbReference>
<evidence type="ECO:0000256" key="9">
    <source>
        <dbReference type="ARBA" id="ARBA00022958"/>
    </source>
</evidence>
<keyword evidence="13" id="KW-0511">Multifunctional enzyme</keyword>
<comment type="catalytic activity">
    <reaction evidence="16 17 19">
        <text>(6S)-NADPHX + ADP = AMP + phosphate + NADPH + H(+)</text>
        <dbReference type="Rhea" id="RHEA:32235"/>
        <dbReference type="ChEBI" id="CHEBI:15378"/>
        <dbReference type="ChEBI" id="CHEBI:43474"/>
        <dbReference type="ChEBI" id="CHEBI:57783"/>
        <dbReference type="ChEBI" id="CHEBI:64076"/>
        <dbReference type="ChEBI" id="CHEBI:456215"/>
        <dbReference type="ChEBI" id="CHEBI:456216"/>
        <dbReference type="EC" id="4.2.1.136"/>
    </reaction>
</comment>
<keyword evidence="23" id="KW-1185">Reference proteome</keyword>
<dbReference type="PROSITE" id="PS51383">
    <property type="entry name" value="YJEF_C_3"/>
    <property type="match status" value="1"/>
</dbReference>
<reference evidence="22 23" key="1">
    <citation type="submission" date="2016-12" db="EMBL/GenBank/DDBJ databases">
        <authorList>
            <person name="Song W.-J."/>
            <person name="Kurnit D.M."/>
        </authorList>
    </citation>
    <scope>NUCLEOTIDE SEQUENCE [LARGE SCALE GENOMIC DNA]</scope>
    <source>
        <strain evidence="22 23">ATCC 49181</strain>
    </source>
</reference>
<proteinExistence type="inferred from homology"/>
<keyword evidence="8 17" id="KW-0521">NADP</keyword>
<evidence type="ECO:0000256" key="2">
    <source>
        <dbReference type="ARBA" id="ARBA00000909"/>
    </source>
</evidence>
<dbReference type="Gene3D" id="3.40.50.10260">
    <property type="entry name" value="YjeF N-terminal domain"/>
    <property type="match status" value="1"/>
</dbReference>
<feature type="binding site" evidence="18">
    <location>
        <position position="164"/>
    </location>
    <ligand>
        <name>K(+)</name>
        <dbReference type="ChEBI" id="CHEBI:29103"/>
    </ligand>
</feature>
<keyword evidence="5 18" id="KW-0479">Metal-binding</keyword>
<dbReference type="InterPro" id="IPR004443">
    <property type="entry name" value="YjeF_N_dom"/>
</dbReference>
<dbReference type="GO" id="GO:0052855">
    <property type="term" value="F:ADP-dependent NAD(P)H-hydrate dehydratase activity"/>
    <property type="evidence" value="ECO:0007669"/>
    <property type="project" value="UniProtKB-UniRule"/>
</dbReference>
<dbReference type="InterPro" id="IPR036652">
    <property type="entry name" value="YjeF_N_dom_sf"/>
</dbReference>
<dbReference type="Pfam" id="PF03853">
    <property type="entry name" value="YjeF_N"/>
    <property type="match status" value="1"/>
</dbReference>
<feature type="binding site" evidence="18">
    <location>
        <begin position="61"/>
        <end position="65"/>
    </location>
    <ligand>
        <name>(6S)-NADPHX</name>
        <dbReference type="ChEBI" id="CHEBI:64076"/>
    </ligand>
</feature>
<evidence type="ECO:0000256" key="17">
    <source>
        <dbReference type="HAMAP-Rule" id="MF_01965"/>
    </source>
</evidence>
<dbReference type="PROSITE" id="PS01050">
    <property type="entry name" value="YJEF_C_2"/>
    <property type="match status" value="1"/>
</dbReference>
<comment type="cofactor">
    <cofactor evidence="17">
        <name>Mg(2+)</name>
        <dbReference type="ChEBI" id="CHEBI:18420"/>
    </cofactor>
</comment>
<dbReference type="Gene3D" id="3.40.1190.20">
    <property type="match status" value="1"/>
</dbReference>
<keyword evidence="12 17" id="KW-0456">Lyase</keyword>
<comment type="similarity">
    <text evidence="4 19">In the C-terminal section; belongs to the NnrD/CARKD family.</text>
</comment>
<dbReference type="NCBIfam" id="TIGR00196">
    <property type="entry name" value="yjeF_cterm"/>
    <property type="match status" value="1"/>
</dbReference>
<evidence type="ECO:0000256" key="4">
    <source>
        <dbReference type="ARBA" id="ARBA00009524"/>
    </source>
</evidence>
<comment type="catalytic activity">
    <reaction evidence="2 18 19">
        <text>(6R)-NADPHX = (6S)-NADPHX</text>
        <dbReference type="Rhea" id="RHEA:32227"/>
        <dbReference type="ChEBI" id="CHEBI:64076"/>
        <dbReference type="ChEBI" id="CHEBI:64077"/>
        <dbReference type="EC" id="5.1.99.6"/>
    </reaction>
</comment>
<dbReference type="EC" id="4.2.1.136" evidence="19"/>
<comment type="similarity">
    <text evidence="3 19">In the N-terminal section; belongs to the NnrE/AIBP family.</text>
</comment>
<comment type="function">
    <text evidence="14 19">Bifunctional enzyme that catalyzes the epimerization of the S- and R-forms of NAD(P)HX and the dehydration of the S-form of NAD(P)HX at the expense of ADP, which is converted to AMP. This allows the repair of both epimers of NAD(P)HX, a damaged form of NAD(P)H that is a result of enzymatic or heat-dependent hydration.</text>
</comment>
<dbReference type="eggNOG" id="COG0062">
    <property type="taxonomic scope" value="Bacteria"/>
</dbReference>
<feature type="domain" description="YjeF N-terminal" evidence="21">
    <location>
        <begin position="8"/>
        <end position="218"/>
    </location>
</feature>
<dbReference type="Pfam" id="PF01256">
    <property type="entry name" value="Carb_kinase"/>
    <property type="match status" value="1"/>
</dbReference>
<accession>A0A1N6IG27</accession>
<dbReference type="PROSITE" id="PS51385">
    <property type="entry name" value="YJEF_N"/>
    <property type="match status" value="1"/>
</dbReference>
<comment type="subunit">
    <text evidence="17">Homotetramer.</text>
</comment>
<comment type="similarity">
    <text evidence="18">Belongs to the NnrE/AIBP family.</text>
</comment>
<comment type="function">
    <text evidence="18">Catalyzes the epimerization of the S- and R-forms of NAD(P)HX, a damaged form of NAD(P)H that is a result of enzymatic or heat-dependent hydration. This is a prerequisite for the S-specific NAD(P)H-hydrate dehydratase to allow the repair of both epimers of NAD(P)HX.</text>
</comment>
<feature type="binding site" evidence="17">
    <location>
        <position position="319"/>
    </location>
    <ligand>
        <name>(6S)-NADPHX</name>
        <dbReference type="ChEBI" id="CHEBI:64076"/>
    </ligand>
</feature>
<dbReference type="InterPro" id="IPR000631">
    <property type="entry name" value="CARKD"/>
</dbReference>
<dbReference type="GO" id="GO:0046872">
    <property type="term" value="F:metal ion binding"/>
    <property type="evidence" value="ECO:0007669"/>
    <property type="project" value="UniProtKB-UniRule"/>
</dbReference>
<dbReference type="HAMAP" id="MF_01965">
    <property type="entry name" value="NADHX_dehydratase"/>
    <property type="match status" value="1"/>
</dbReference>
<comment type="caution">
    <text evidence="18">Lacks conserved residue(s) required for the propagation of feature annotation.</text>
</comment>
<dbReference type="EC" id="5.1.99.6" evidence="19"/>
<comment type="catalytic activity">
    <reaction evidence="1 18 19">
        <text>(6R)-NADHX = (6S)-NADHX</text>
        <dbReference type="Rhea" id="RHEA:32215"/>
        <dbReference type="ChEBI" id="CHEBI:64074"/>
        <dbReference type="ChEBI" id="CHEBI:64075"/>
        <dbReference type="EC" id="5.1.99.6"/>
    </reaction>
</comment>
<keyword evidence="22" id="KW-0808">Transferase</keyword>
<feature type="binding site" evidence="17">
    <location>
        <position position="262"/>
    </location>
    <ligand>
        <name>(6S)-NADPHX</name>
        <dbReference type="ChEBI" id="CHEBI:64076"/>
    </ligand>
</feature>
<feature type="binding site" evidence="17">
    <location>
        <position position="438"/>
    </location>
    <ligand>
        <name>AMP</name>
        <dbReference type="ChEBI" id="CHEBI:456215"/>
    </ligand>
</feature>
<evidence type="ECO:0000256" key="5">
    <source>
        <dbReference type="ARBA" id="ARBA00022723"/>
    </source>
</evidence>
<evidence type="ECO:0000256" key="15">
    <source>
        <dbReference type="ARBA" id="ARBA00048238"/>
    </source>
</evidence>
<feature type="binding site" evidence="18">
    <location>
        <position position="161"/>
    </location>
    <ligand>
        <name>(6S)-NADPHX</name>
        <dbReference type="ChEBI" id="CHEBI:64076"/>
    </ligand>
</feature>
<name>A0A1N6IG27_9PROT</name>
<comment type="function">
    <text evidence="17">Catalyzes the dehydration of the S-form of NAD(P)HX at the expense of ADP, which is converted to AMP. Together with NAD(P)HX epimerase, which catalyzes the epimerization of the S- and R-forms, the enzyme allows the repair of both epimers of NAD(P)HX, a damaged form of NAD(P)H that is a result of enzymatic or heat-dependent hydration.</text>
</comment>
<comment type="catalytic activity">
    <reaction evidence="15 17 19">
        <text>(6S)-NADHX + ADP = AMP + phosphate + NADH + H(+)</text>
        <dbReference type="Rhea" id="RHEA:32223"/>
        <dbReference type="ChEBI" id="CHEBI:15378"/>
        <dbReference type="ChEBI" id="CHEBI:43474"/>
        <dbReference type="ChEBI" id="CHEBI:57945"/>
        <dbReference type="ChEBI" id="CHEBI:64074"/>
        <dbReference type="ChEBI" id="CHEBI:456215"/>
        <dbReference type="ChEBI" id="CHEBI:456216"/>
        <dbReference type="EC" id="4.2.1.136"/>
    </reaction>
</comment>
<dbReference type="HAMAP" id="MF_01966">
    <property type="entry name" value="NADHX_epimerase"/>
    <property type="match status" value="1"/>
</dbReference>
<evidence type="ECO:0000256" key="6">
    <source>
        <dbReference type="ARBA" id="ARBA00022741"/>
    </source>
</evidence>
<feature type="binding site" evidence="17">
    <location>
        <position position="372"/>
    </location>
    <ligand>
        <name>(6S)-NADPHX</name>
        <dbReference type="ChEBI" id="CHEBI:64076"/>
    </ligand>
</feature>
<gene>
    <name evidence="17" type="primary">nnrD</name>
    <name evidence="18" type="synonym">nnrE</name>
    <name evidence="22" type="ORF">SAMN02743940_1786</name>
</gene>
<dbReference type="CDD" id="cd01171">
    <property type="entry name" value="YXKO-related"/>
    <property type="match status" value="1"/>
</dbReference>
<evidence type="ECO:0000313" key="23">
    <source>
        <dbReference type="Proteomes" id="UP000185062"/>
    </source>
</evidence>
<evidence type="ECO:0000313" key="22">
    <source>
        <dbReference type="EMBL" id="SIO30977.1"/>
    </source>
</evidence>
<feature type="binding site" evidence="17">
    <location>
        <position position="439"/>
    </location>
    <ligand>
        <name>(6S)-NADPHX</name>
        <dbReference type="ChEBI" id="CHEBI:64076"/>
    </ligand>
</feature>
<evidence type="ECO:0000256" key="7">
    <source>
        <dbReference type="ARBA" id="ARBA00022840"/>
    </source>
</evidence>
<evidence type="ECO:0000256" key="19">
    <source>
        <dbReference type="PIRNR" id="PIRNR017184"/>
    </source>
</evidence>
<dbReference type="PIRSF" id="PIRSF017184">
    <property type="entry name" value="Nnr"/>
    <property type="match status" value="1"/>
</dbReference>
<dbReference type="GO" id="GO:0005524">
    <property type="term" value="F:ATP binding"/>
    <property type="evidence" value="ECO:0007669"/>
    <property type="project" value="UniProtKB-UniRule"/>
</dbReference>
<dbReference type="GO" id="GO:0016301">
    <property type="term" value="F:kinase activity"/>
    <property type="evidence" value="ECO:0007669"/>
    <property type="project" value="UniProtKB-KW"/>
</dbReference>
<sequence>MNHPNPVYFSAEIRAIEQLAATLPDSSNLMEKAGLAAAQIARNRLLINDKTNVLILAGPGNNGGDAFVVARYLKQWYFNVTLVFTGDRIRLSNDAERTMMAWLAIGGEIRTEIPINRNWDAIIDGLFGIGFNQKKQRRLEGKYLDLIKTVSSMRLPILALDIPSGLESDNGCIYDMALRATITVTFIGLKPGLLTNYGPEYCGEILLRDLGLDVTTLLAPHVWTIDHALIPTLLPPPRLANSHKGMFGSIGIVGGSAGMVGAALLAGRAALQLGAGRVYLGLIARNAPTVDTIQPELMFRLAHELVKLKHLNCLVIGPGLGMESDAYSCVDCALSTKLPLVLDADALNLIATHTFLAQKLSHRNFPSIITPHAAEAARLLNTDVITVQNDRMAAARQLSEYFNCYVVLKGAGSICALPEGKYYLNTSGNPGLSSAGTGDVLSGMIGTLLAQGLSTEQALLLGVYLHGASADTLLRKNNGPLGMVASEIIISARTLLNRWIYNTP</sequence>
<dbReference type="AlphaFoldDB" id="A0A1N6IG27"/>
<feature type="domain" description="YjeF C-terminal" evidence="20">
    <location>
        <begin position="227"/>
        <end position="499"/>
    </location>
</feature>
<feature type="binding site" evidence="18">
    <location>
        <position position="62"/>
    </location>
    <ligand>
        <name>K(+)</name>
        <dbReference type="ChEBI" id="CHEBI:29103"/>
    </ligand>
</feature>
<dbReference type="Proteomes" id="UP000185062">
    <property type="component" value="Unassembled WGS sequence"/>
</dbReference>
<dbReference type="PANTHER" id="PTHR12592">
    <property type="entry name" value="ATP-DEPENDENT (S)-NAD(P)H-HYDRATE DEHYDRATASE FAMILY MEMBER"/>
    <property type="match status" value="1"/>
</dbReference>
<evidence type="ECO:0000259" key="20">
    <source>
        <dbReference type="PROSITE" id="PS51383"/>
    </source>
</evidence>
<organism evidence="22 23">
    <name type="scientific">Nitrosomonas cryotolerans ATCC 49181</name>
    <dbReference type="NCBI Taxonomy" id="1131553"/>
    <lineage>
        <taxon>Bacteria</taxon>
        <taxon>Pseudomonadati</taxon>
        <taxon>Pseudomonadota</taxon>
        <taxon>Betaproteobacteria</taxon>
        <taxon>Nitrosomonadales</taxon>
        <taxon>Nitrosomonadaceae</taxon>
        <taxon>Nitrosomonas</taxon>
    </lineage>
</organism>
<dbReference type="GO" id="GO:0110051">
    <property type="term" value="P:metabolite repair"/>
    <property type="evidence" value="ECO:0007669"/>
    <property type="project" value="TreeGrafter"/>
</dbReference>
<dbReference type="InterPro" id="IPR030677">
    <property type="entry name" value="Nnr"/>
</dbReference>
<keyword evidence="6 17" id="KW-0547">Nucleotide-binding</keyword>
<dbReference type="InterPro" id="IPR029056">
    <property type="entry name" value="Ribokinase-like"/>
</dbReference>
<evidence type="ECO:0000256" key="11">
    <source>
        <dbReference type="ARBA" id="ARBA00023235"/>
    </source>
</evidence>
<keyword evidence="7 17" id="KW-0067">ATP-binding</keyword>
<evidence type="ECO:0000256" key="1">
    <source>
        <dbReference type="ARBA" id="ARBA00000013"/>
    </source>
</evidence>
<evidence type="ECO:0000256" key="3">
    <source>
        <dbReference type="ARBA" id="ARBA00006001"/>
    </source>
</evidence>
<evidence type="ECO:0000256" key="8">
    <source>
        <dbReference type="ARBA" id="ARBA00022857"/>
    </source>
</evidence>
<evidence type="ECO:0000259" key="21">
    <source>
        <dbReference type="PROSITE" id="PS51385"/>
    </source>
</evidence>
<keyword evidence="11 18" id="KW-0413">Isomerase</keyword>
<keyword evidence="9 18" id="KW-0630">Potassium</keyword>
<dbReference type="PANTHER" id="PTHR12592:SF0">
    <property type="entry name" value="ATP-DEPENDENT (S)-NAD(P)H-HYDRATE DEHYDRATASE"/>
    <property type="match status" value="1"/>
</dbReference>
<evidence type="ECO:0000256" key="16">
    <source>
        <dbReference type="ARBA" id="ARBA00049209"/>
    </source>
</evidence>
<evidence type="ECO:0000256" key="14">
    <source>
        <dbReference type="ARBA" id="ARBA00025153"/>
    </source>
</evidence>
<feature type="binding site" evidence="17">
    <location>
        <begin position="409"/>
        <end position="413"/>
    </location>
    <ligand>
        <name>AMP</name>
        <dbReference type="ChEBI" id="CHEBI:456215"/>
    </ligand>
</feature>
<comment type="similarity">
    <text evidence="17">Belongs to the NnrD/CARKD family.</text>
</comment>
<evidence type="ECO:0000256" key="12">
    <source>
        <dbReference type="ARBA" id="ARBA00023239"/>
    </source>
</evidence>
<protein>
    <recommendedName>
        <fullName evidence="19">Bifunctional NAD(P)H-hydrate repair enzyme</fullName>
    </recommendedName>
    <alternativeName>
        <fullName evidence="19">Nicotinamide nucleotide repair protein</fullName>
    </alternativeName>
    <domain>
        <recommendedName>
            <fullName evidence="19">ADP-dependent (S)-NAD(P)H-hydrate dehydratase</fullName>
            <ecNumber evidence="19">4.2.1.136</ecNumber>
        </recommendedName>
        <alternativeName>
            <fullName evidence="19">ADP-dependent NAD(P)HX dehydratase</fullName>
        </alternativeName>
    </domain>
    <domain>
        <recommendedName>
            <fullName evidence="19">NAD(P)H-hydrate epimerase</fullName>
            <ecNumber evidence="19">5.1.99.6</ecNumber>
        </recommendedName>
    </domain>
</protein>
<keyword evidence="22" id="KW-0418">Kinase</keyword>
<dbReference type="RefSeq" id="WP_028461706.1">
    <property type="nucleotide sequence ID" value="NZ_FSRO01000001.1"/>
</dbReference>
<dbReference type="NCBIfam" id="TIGR00197">
    <property type="entry name" value="yjeF_nterm"/>
    <property type="match status" value="1"/>
</dbReference>
<keyword evidence="10 17" id="KW-0520">NAD</keyword>
<dbReference type="eggNOG" id="COG0063">
    <property type="taxonomic scope" value="Bacteria"/>
</dbReference>
<dbReference type="STRING" id="44575.SAMN05216419_102130"/>
<feature type="binding site" evidence="18">
    <location>
        <position position="124"/>
    </location>
    <ligand>
        <name>K(+)</name>
        <dbReference type="ChEBI" id="CHEBI:29103"/>
    </ligand>
</feature>
<evidence type="ECO:0000256" key="10">
    <source>
        <dbReference type="ARBA" id="ARBA00023027"/>
    </source>
</evidence>
<evidence type="ECO:0000256" key="18">
    <source>
        <dbReference type="HAMAP-Rule" id="MF_01966"/>
    </source>
</evidence>
<evidence type="ECO:0000256" key="13">
    <source>
        <dbReference type="ARBA" id="ARBA00023268"/>
    </source>
</evidence>
<feature type="binding site" evidence="18">
    <location>
        <position position="143"/>
    </location>
    <ligand>
        <name>(6S)-NADPHX</name>
        <dbReference type="ChEBI" id="CHEBI:64076"/>
    </ligand>
</feature>
<comment type="cofactor">
    <cofactor evidence="18 19">
        <name>K(+)</name>
        <dbReference type="ChEBI" id="CHEBI:29103"/>
    </cofactor>
    <text evidence="18 19">Binds 1 potassium ion per subunit.</text>
</comment>
<dbReference type="EMBL" id="FSRO01000001">
    <property type="protein sequence ID" value="SIO30977.1"/>
    <property type="molecule type" value="Genomic_DNA"/>
</dbReference>
<dbReference type="GO" id="GO:0046496">
    <property type="term" value="P:nicotinamide nucleotide metabolic process"/>
    <property type="evidence" value="ECO:0007669"/>
    <property type="project" value="UniProtKB-UniRule"/>
</dbReference>
<dbReference type="SUPFAM" id="SSF53613">
    <property type="entry name" value="Ribokinase-like"/>
    <property type="match status" value="1"/>
</dbReference>
<dbReference type="InterPro" id="IPR017953">
    <property type="entry name" value="Carbohydrate_kinase_pred_CS"/>
</dbReference>